<dbReference type="REBASE" id="449022">
    <property type="entry name" value="Tspsy52ORF4270P"/>
</dbReference>
<proteinExistence type="predicted"/>
<name>A0A7G1G4W7_9BACT</name>
<keyword evidence="3" id="KW-0808">Transferase</keyword>
<dbReference type="PRINTS" id="PR00507">
    <property type="entry name" value="N12N6MTFRASE"/>
</dbReference>
<dbReference type="GO" id="GO:0003676">
    <property type="term" value="F:nucleic acid binding"/>
    <property type="evidence" value="ECO:0007669"/>
    <property type="project" value="InterPro"/>
</dbReference>
<dbReference type="Pfam" id="PF07669">
    <property type="entry name" value="Eco57I"/>
    <property type="match status" value="1"/>
</dbReference>
<dbReference type="GO" id="GO:0009007">
    <property type="term" value="F:site-specific DNA-methyltransferase (adenine-specific) activity"/>
    <property type="evidence" value="ECO:0007669"/>
    <property type="project" value="UniProtKB-EC"/>
</dbReference>
<keyword evidence="8" id="KW-1185">Reference proteome</keyword>
<dbReference type="Proteomes" id="UP000516361">
    <property type="component" value="Chromosome"/>
</dbReference>
<dbReference type="InterPro" id="IPR050953">
    <property type="entry name" value="N4_N6_ade-DNA_methylase"/>
</dbReference>
<evidence type="ECO:0000256" key="1">
    <source>
        <dbReference type="ARBA" id="ARBA00011900"/>
    </source>
</evidence>
<dbReference type="EC" id="2.1.1.72" evidence="1"/>
<protein>
    <recommendedName>
        <fullName evidence="1">site-specific DNA-methyltransferase (adenine-specific)</fullName>
        <ecNumber evidence="1">2.1.1.72</ecNumber>
    </recommendedName>
</protein>
<dbReference type="InterPro" id="IPR029063">
    <property type="entry name" value="SAM-dependent_MTases_sf"/>
</dbReference>
<dbReference type="KEGG" id="ocy:OSSY52_04270"/>
<reference evidence="7 8" key="1">
    <citation type="submission" date="2018-06" db="EMBL/GenBank/DDBJ databases">
        <title>Genome sequencing of Oceanotoga sp. sy52.</title>
        <authorList>
            <person name="Mori K."/>
        </authorList>
    </citation>
    <scope>NUCLEOTIDE SEQUENCE [LARGE SCALE GENOMIC DNA]</scope>
    <source>
        <strain evidence="8">sy52</strain>
    </source>
</reference>
<dbReference type="PANTHER" id="PTHR33841:SF1">
    <property type="entry name" value="DNA METHYLTRANSFERASE A"/>
    <property type="match status" value="1"/>
</dbReference>
<keyword evidence="2" id="KW-0489">Methyltransferase</keyword>
<dbReference type="Gene3D" id="3.40.50.150">
    <property type="entry name" value="Vaccinia Virus protein VP39"/>
    <property type="match status" value="1"/>
</dbReference>
<dbReference type="SUPFAM" id="SSF53335">
    <property type="entry name" value="S-adenosyl-L-methionine-dependent methyltransferases"/>
    <property type="match status" value="1"/>
</dbReference>
<dbReference type="PANTHER" id="PTHR33841">
    <property type="entry name" value="DNA METHYLTRANSFERASE YEEA-RELATED"/>
    <property type="match status" value="1"/>
</dbReference>
<dbReference type="InParanoid" id="A0A7G1G4W7"/>
<dbReference type="InterPro" id="IPR002052">
    <property type="entry name" value="DNA_methylase_N6_adenine_CS"/>
</dbReference>
<dbReference type="AlphaFoldDB" id="A0A7G1G4W7"/>
<keyword evidence="4" id="KW-0949">S-adenosyl-L-methionine</keyword>
<dbReference type="GO" id="GO:0032259">
    <property type="term" value="P:methylation"/>
    <property type="evidence" value="ECO:0007669"/>
    <property type="project" value="UniProtKB-KW"/>
</dbReference>
<evidence type="ECO:0000259" key="6">
    <source>
        <dbReference type="Pfam" id="PF07669"/>
    </source>
</evidence>
<feature type="domain" description="Type II methyltransferase M.TaqI-like" evidence="6">
    <location>
        <begin position="249"/>
        <end position="396"/>
    </location>
</feature>
<gene>
    <name evidence="7" type="ORF">OSSY52_04270</name>
</gene>
<dbReference type="EMBL" id="AP018712">
    <property type="protein sequence ID" value="BBE30286.1"/>
    <property type="molecule type" value="Genomic_DNA"/>
</dbReference>
<evidence type="ECO:0000256" key="4">
    <source>
        <dbReference type="ARBA" id="ARBA00022691"/>
    </source>
</evidence>
<evidence type="ECO:0000313" key="7">
    <source>
        <dbReference type="EMBL" id="BBE30286.1"/>
    </source>
</evidence>
<evidence type="ECO:0000256" key="3">
    <source>
        <dbReference type="ARBA" id="ARBA00022679"/>
    </source>
</evidence>
<organism evidence="7 8">
    <name type="scientific">Tepiditoga spiralis</name>
    <dbReference type="NCBI Taxonomy" id="2108365"/>
    <lineage>
        <taxon>Bacteria</taxon>
        <taxon>Thermotogati</taxon>
        <taxon>Thermotogota</taxon>
        <taxon>Thermotogae</taxon>
        <taxon>Petrotogales</taxon>
        <taxon>Petrotogaceae</taxon>
        <taxon>Tepiditoga</taxon>
    </lineage>
</organism>
<comment type="catalytic activity">
    <reaction evidence="5">
        <text>a 2'-deoxyadenosine in DNA + S-adenosyl-L-methionine = an N(6)-methyl-2'-deoxyadenosine in DNA + S-adenosyl-L-homocysteine + H(+)</text>
        <dbReference type="Rhea" id="RHEA:15197"/>
        <dbReference type="Rhea" id="RHEA-COMP:12418"/>
        <dbReference type="Rhea" id="RHEA-COMP:12419"/>
        <dbReference type="ChEBI" id="CHEBI:15378"/>
        <dbReference type="ChEBI" id="CHEBI:57856"/>
        <dbReference type="ChEBI" id="CHEBI:59789"/>
        <dbReference type="ChEBI" id="CHEBI:90615"/>
        <dbReference type="ChEBI" id="CHEBI:90616"/>
        <dbReference type="EC" id="2.1.1.72"/>
    </reaction>
</comment>
<dbReference type="InterPro" id="IPR011639">
    <property type="entry name" value="MethylTrfase_TaqI-like_dom"/>
</dbReference>
<accession>A0A7G1G4W7</accession>
<dbReference type="GO" id="GO:0006304">
    <property type="term" value="P:DNA modification"/>
    <property type="evidence" value="ECO:0007669"/>
    <property type="project" value="InterPro"/>
</dbReference>
<sequence length="1012" mass="119692">MYKNLSNTIIKIKSIIQNDLKSSIALKKLKIKDIEELVFTHFNSIVALKIMQEKFLISEEYTSTDSLIYEKISKKMNLKKNSEELYYEVFQVAFNELYQKIPEFFLKPEISLSGYALKKIMNELNLVKDWNKDDILGWCYQYYNDDVRENNKSIAIQSQFYTPEWIIEFLVDNTLTTYYSEINKYTHLKEKYNIIPKKNREYKDLSNISILDPACGSGHFLIKSYDRLIEMYEENGISSEDASKLIIENNLFGLDVDKRAIQTTKLILKLKALENNCFETLNFNIHSISDDLGSLQKNTIFEQKFDIVLSNPPYTDSSNYSKDLKEKIFSLYTNFKKNLYTCFIKKNYDFLKDEGLLGMITPQTFMFISSYQKTREFILNNMNIRMFVQFGLGGVFNDALVDTAAYIMEKSELNHGTYIDLTKSKNKKEKLFYIWKNKNFEYSRNVYYIDNNNFKKIPGFPFAYWMNQKLLNIFSNLQLKDIADVRQGIATGDNKRFLRYNWEVAKEEINKKWIPYSKGGPYNMWYGNLWWVIAYDDKNKELLKKSGNKLPSRQYYFREGITYSMTTSKGSTFRYLPKNFMFDCKGSSIFFKKEKLKFRILTILNSTFGRFLYKFIAGSVDLEVGDLKKLPIHKNIIEDIDKTKFLDLLGKILIIIKKQNLDIYPIELHYKGSPLHQLQCNQLPLITETDTVKRIKNFIKKRDSLDTYLTLFESIADKLIFELYNLNEKDIKLVLKEMSTPVGWLKINKNHTNHLLKLKDILTKTYLKEFKIEESEVEKLQKYIDSYIEALKVETKKINTEDKILKSYYKRWKIDYDNQIKKVSTELKLNPLIIFEESIKGNVLSRYRVQEYLFLAIDHSIKKILKESEYGFLDVEKTKEKIKPLSTRIMLDLEKVGITDDFFSSFTGKSIEKYLITDYIKSHKKLYKNAPIIWKIDTVFLLFSRLNSGTFQLISKVYIKPEIKQLELKRFKTDKDLKRIEKLKTIDENLLKLSPIPEKGIKYNLNKLTFIK</sequence>
<evidence type="ECO:0000256" key="5">
    <source>
        <dbReference type="ARBA" id="ARBA00047942"/>
    </source>
</evidence>
<evidence type="ECO:0000313" key="8">
    <source>
        <dbReference type="Proteomes" id="UP000516361"/>
    </source>
</evidence>
<dbReference type="RefSeq" id="WP_190615401.1">
    <property type="nucleotide sequence ID" value="NZ_AP018712.1"/>
</dbReference>
<dbReference type="PROSITE" id="PS00092">
    <property type="entry name" value="N6_MTASE"/>
    <property type="match status" value="1"/>
</dbReference>
<evidence type="ECO:0000256" key="2">
    <source>
        <dbReference type="ARBA" id="ARBA00022603"/>
    </source>
</evidence>